<dbReference type="RefSeq" id="WP_203728944.1">
    <property type="nucleotide sequence ID" value="NZ_BAAATX010000010.1"/>
</dbReference>
<accession>A0ABQ3Z071</accession>
<dbReference type="Proteomes" id="UP000637628">
    <property type="component" value="Unassembled WGS sequence"/>
</dbReference>
<evidence type="ECO:0000256" key="1">
    <source>
        <dbReference type="SAM" id="MobiDB-lite"/>
    </source>
</evidence>
<proteinExistence type="predicted"/>
<sequence>MAESEDVEQNDEQPEEFQNRAARRAKSKKGGQSDAGFAQGGAQPHGRGTVSARRSQFGNRRTG</sequence>
<name>A0ABQ3Z071_9ACTN</name>
<feature type="compositionally biased region" description="Acidic residues" evidence="1">
    <location>
        <begin position="1"/>
        <end position="15"/>
    </location>
</feature>
<gene>
    <name evidence="2" type="ORF">Adu01nite_45800</name>
</gene>
<organism evidence="2 3">
    <name type="scientific">Paractinoplanes durhamensis</name>
    <dbReference type="NCBI Taxonomy" id="113563"/>
    <lineage>
        <taxon>Bacteria</taxon>
        <taxon>Bacillati</taxon>
        <taxon>Actinomycetota</taxon>
        <taxon>Actinomycetes</taxon>
        <taxon>Micromonosporales</taxon>
        <taxon>Micromonosporaceae</taxon>
        <taxon>Paractinoplanes</taxon>
    </lineage>
</organism>
<dbReference type="EMBL" id="BOML01000036">
    <property type="protein sequence ID" value="GIE03230.1"/>
    <property type="molecule type" value="Genomic_DNA"/>
</dbReference>
<protein>
    <submittedName>
        <fullName evidence="2">Uncharacterized protein</fullName>
    </submittedName>
</protein>
<evidence type="ECO:0000313" key="2">
    <source>
        <dbReference type="EMBL" id="GIE03230.1"/>
    </source>
</evidence>
<reference evidence="2 3" key="1">
    <citation type="submission" date="2021-01" db="EMBL/GenBank/DDBJ databases">
        <title>Whole genome shotgun sequence of Actinoplanes durhamensis NBRC 14914.</title>
        <authorList>
            <person name="Komaki H."/>
            <person name="Tamura T."/>
        </authorList>
    </citation>
    <scope>NUCLEOTIDE SEQUENCE [LARGE SCALE GENOMIC DNA]</scope>
    <source>
        <strain evidence="2 3">NBRC 14914</strain>
    </source>
</reference>
<evidence type="ECO:0000313" key="3">
    <source>
        <dbReference type="Proteomes" id="UP000637628"/>
    </source>
</evidence>
<comment type="caution">
    <text evidence="2">The sequence shown here is derived from an EMBL/GenBank/DDBJ whole genome shotgun (WGS) entry which is preliminary data.</text>
</comment>
<feature type="region of interest" description="Disordered" evidence="1">
    <location>
        <begin position="1"/>
        <end position="63"/>
    </location>
</feature>
<keyword evidence="3" id="KW-1185">Reference proteome</keyword>
<feature type="compositionally biased region" description="Polar residues" evidence="1">
    <location>
        <begin position="52"/>
        <end position="63"/>
    </location>
</feature>